<keyword evidence="2" id="KW-0805">Transcription regulation</keyword>
<dbReference type="InterPro" id="IPR016177">
    <property type="entry name" value="DNA-bd_dom_sf"/>
</dbReference>
<evidence type="ECO:0000256" key="4">
    <source>
        <dbReference type="ARBA" id="ARBA00023163"/>
    </source>
</evidence>
<keyword evidence="3" id="KW-0238">DNA-binding</keyword>
<sequence>MNLPLVELSSDQFGSAVVSSGDKRILTRLVPVLTRGTFNPTSVRKLRRREGAEPLFCQRNVRNVPAAPAAGHRLSGAAPPGIGHRGRGSIVPMERKRTDCPALPPGWKKEEVTRKSGLSAGKSDIYYYSPTGKKFRSKPQLSRYLATR</sequence>
<dbReference type="AlphaFoldDB" id="A0A9N7VQQ8"/>
<dbReference type="PROSITE" id="PS50982">
    <property type="entry name" value="MBD"/>
    <property type="match status" value="1"/>
</dbReference>
<proteinExistence type="predicted"/>
<name>A0A9N7VQQ8_PLEPL</name>
<organism evidence="8 9">
    <name type="scientific">Pleuronectes platessa</name>
    <name type="common">European plaice</name>
    <dbReference type="NCBI Taxonomy" id="8262"/>
    <lineage>
        <taxon>Eukaryota</taxon>
        <taxon>Metazoa</taxon>
        <taxon>Chordata</taxon>
        <taxon>Craniata</taxon>
        <taxon>Vertebrata</taxon>
        <taxon>Euteleostomi</taxon>
        <taxon>Actinopterygii</taxon>
        <taxon>Neopterygii</taxon>
        <taxon>Teleostei</taxon>
        <taxon>Neoteleostei</taxon>
        <taxon>Acanthomorphata</taxon>
        <taxon>Carangaria</taxon>
        <taxon>Pleuronectiformes</taxon>
        <taxon>Pleuronectoidei</taxon>
        <taxon>Pleuronectidae</taxon>
        <taxon>Pleuronectes</taxon>
    </lineage>
</organism>
<keyword evidence="4" id="KW-0804">Transcription</keyword>
<gene>
    <name evidence="8" type="ORF">PLEPLA_LOCUS45316</name>
</gene>
<feature type="region of interest" description="Disordered" evidence="6">
    <location>
        <begin position="67"/>
        <end position="108"/>
    </location>
</feature>
<dbReference type="GO" id="GO:0005654">
    <property type="term" value="C:nucleoplasm"/>
    <property type="evidence" value="ECO:0007669"/>
    <property type="project" value="UniProtKB-ARBA"/>
</dbReference>
<feature type="domain" description="MBD" evidence="7">
    <location>
        <begin position="93"/>
        <end position="148"/>
    </location>
</feature>
<dbReference type="GO" id="GO:0000122">
    <property type="term" value="P:negative regulation of transcription by RNA polymerase II"/>
    <property type="evidence" value="ECO:0007669"/>
    <property type="project" value="TreeGrafter"/>
</dbReference>
<keyword evidence="5" id="KW-0539">Nucleus</keyword>
<evidence type="ECO:0000259" key="7">
    <source>
        <dbReference type="PROSITE" id="PS50982"/>
    </source>
</evidence>
<comment type="subcellular location">
    <subcellularLocation>
        <location evidence="1">Nucleus</location>
    </subcellularLocation>
</comment>
<dbReference type="EMBL" id="CADEAL010004345">
    <property type="protein sequence ID" value="CAB1457492.1"/>
    <property type="molecule type" value="Genomic_DNA"/>
</dbReference>
<accession>A0A9N7VQQ8</accession>
<dbReference type="Pfam" id="PF01429">
    <property type="entry name" value="MBD"/>
    <property type="match status" value="1"/>
</dbReference>
<evidence type="ECO:0000256" key="6">
    <source>
        <dbReference type="SAM" id="MobiDB-lite"/>
    </source>
</evidence>
<evidence type="ECO:0000256" key="2">
    <source>
        <dbReference type="ARBA" id="ARBA00023015"/>
    </source>
</evidence>
<protein>
    <recommendedName>
        <fullName evidence="7">MBD domain-containing protein</fullName>
    </recommendedName>
</protein>
<feature type="region of interest" description="Disordered" evidence="6">
    <location>
        <begin position="129"/>
        <end position="148"/>
    </location>
</feature>
<comment type="caution">
    <text evidence="8">The sequence shown here is derived from an EMBL/GenBank/DDBJ whole genome shotgun (WGS) entry which is preliminary data.</text>
</comment>
<dbReference type="SMART" id="SM00391">
    <property type="entry name" value="MBD"/>
    <property type="match status" value="1"/>
</dbReference>
<dbReference type="Proteomes" id="UP001153269">
    <property type="component" value="Unassembled WGS sequence"/>
</dbReference>
<dbReference type="GO" id="GO:0008327">
    <property type="term" value="F:methyl-CpG binding"/>
    <property type="evidence" value="ECO:0007669"/>
    <property type="project" value="TreeGrafter"/>
</dbReference>
<dbReference type="PANTHER" id="PTHR12396:SF5">
    <property type="entry name" value="METHYL-CPG-BINDING DOMAIN PROTEIN 2"/>
    <property type="match status" value="1"/>
</dbReference>
<dbReference type="SUPFAM" id="SSF54171">
    <property type="entry name" value="DNA-binding domain"/>
    <property type="match status" value="1"/>
</dbReference>
<evidence type="ECO:0000256" key="1">
    <source>
        <dbReference type="ARBA" id="ARBA00004123"/>
    </source>
</evidence>
<evidence type="ECO:0000256" key="3">
    <source>
        <dbReference type="ARBA" id="ARBA00023125"/>
    </source>
</evidence>
<dbReference type="PANTHER" id="PTHR12396">
    <property type="entry name" value="METHYL-CPG BINDING PROTEIN, MBD"/>
    <property type="match status" value="1"/>
</dbReference>
<keyword evidence="9" id="KW-1185">Reference proteome</keyword>
<evidence type="ECO:0000313" key="9">
    <source>
        <dbReference type="Proteomes" id="UP001153269"/>
    </source>
</evidence>
<reference evidence="8" key="1">
    <citation type="submission" date="2020-03" db="EMBL/GenBank/DDBJ databases">
        <authorList>
            <person name="Weist P."/>
        </authorList>
    </citation>
    <scope>NUCLEOTIDE SEQUENCE</scope>
</reference>
<dbReference type="GO" id="GO:0006346">
    <property type="term" value="P:DNA methylation-dependent constitutive heterochromatin formation"/>
    <property type="evidence" value="ECO:0007669"/>
    <property type="project" value="TreeGrafter"/>
</dbReference>
<evidence type="ECO:0000313" key="8">
    <source>
        <dbReference type="EMBL" id="CAB1457492.1"/>
    </source>
</evidence>
<evidence type="ECO:0000256" key="5">
    <source>
        <dbReference type="ARBA" id="ARBA00023242"/>
    </source>
</evidence>
<dbReference type="InterPro" id="IPR001739">
    <property type="entry name" value="Methyl_CpG_DNA-bd"/>
</dbReference>
<dbReference type="Gene3D" id="3.30.890.10">
    <property type="entry name" value="Methyl-cpg-binding Protein 2, Chain A"/>
    <property type="match status" value="1"/>
</dbReference>
<dbReference type="CDD" id="cd01396">
    <property type="entry name" value="MeCP2_MBD"/>
    <property type="match status" value="1"/>
</dbReference>